<reference evidence="1" key="1">
    <citation type="submission" date="2020-07" db="EMBL/GenBank/DDBJ databases">
        <title>Hypervirulent multi-drug resistant Proteus mirabilis strain with mosaic plasmid.</title>
        <authorList>
            <person name="Shelenkov A."/>
            <person name="Mikhaylova Y.V."/>
            <person name="Yanushevich Y.G."/>
            <person name="Petrova L."/>
            <person name="Fomina V."/>
            <person name="Zamyatin M."/>
            <person name="Shagin D."/>
        </authorList>
    </citation>
    <scope>NUCLEOTIDE SEQUENCE</scope>
    <source>
        <strain evidence="1">CriePir89</strain>
    </source>
</reference>
<dbReference type="EMBL" id="CP059056">
    <property type="protein sequence ID" value="QLJ18063.1"/>
    <property type="molecule type" value="Genomic_DNA"/>
</dbReference>
<name>A0A7D6ACN3_PROMI</name>
<organism evidence="1">
    <name type="scientific">Proteus mirabilis</name>
    <dbReference type="NCBI Taxonomy" id="584"/>
    <lineage>
        <taxon>Bacteria</taxon>
        <taxon>Pseudomonadati</taxon>
        <taxon>Pseudomonadota</taxon>
        <taxon>Gammaproteobacteria</taxon>
        <taxon>Enterobacterales</taxon>
        <taxon>Morganellaceae</taxon>
        <taxon>Proteus</taxon>
    </lineage>
</organism>
<dbReference type="RefSeq" id="WP_012368154.1">
    <property type="nucleotide sequence ID" value="NZ_ABFDCH020000029.1"/>
</dbReference>
<gene>
    <name evidence="1" type="ORF">HZ283_13520</name>
</gene>
<dbReference type="SMR" id="A0A7D6ACN3"/>
<sequence>MNKLSETERQAGVQLLSQLKMFNEAVVYFDQHIEPAFWKSFDKCIDRFIKNNNWAGDADYENKGYCWLAPKNWLIEDDNCKYYFATSTTVDEELDYTLAVLTGQGIEQGNFGFEFQLNAAHFGGARKLASYNNSMSEKHKEDKEKLIKIGLKDQVKGNYFIPIIIDSKLLADCWALNGEFPVEHEIFSPLRNALEILFESTNTLDNMFRDAIEVSE</sequence>
<dbReference type="KEGG" id="pvl:AOB99_11630"/>
<dbReference type="GeneID" id="6802289"/>
<accession>A0A7D6ACN3</accession>
<protein>
    <submittedName>
        <fullName evidence="1">Uncharacterized protein</fullName>
    </submittedName>
</protein>
<evidence type="ECO:0000313" key="1">
    <source>
        <dbReference type="EMBL" id="QLJ18063.1"/>
    </source>
</evidence>
<dbReference type="OMA" id="IDAWESK"/>
<dbReference type="AlphaFoldDB" id="A0A7D6ACN3"/>
<proteinExistence type="predicted"/>